<accession>A0A0D6NHB1</accession>
<keyword evidence="5 6" id="KW-0472">Membrane</keyword>
<keyword evidence="3 6" id="KW-0812">Transmembrane</keyword>
<keyword evidence="2 6" id="KW-1003">Cell membrane</keyword>
<evidence type="ECO:0000256" key="2">
    <source>
        <dbReference type="ARBA" id="ARBA00022475"/>
    </source>
</evidence>
<comment type="caution">
    <text evidence="6">Lacks conserved residue(s) required for the propagation of feature annotation.</text>
</comment>
<evidence type="ECO:0000313" key="8">
    <source>
        <dbReference type="Proteomes" id="UP000032670"/>
    </source>
</evidence>
<comment type="subcellular location">
    <subcellularLocation>
        <location evidence="1 6">Cell membrane</location>
        <topology evidence="1 6">Multi-pass membrane protein</topology>
    </subcellularLocation>
</comment>
<reference evidence="7 8" key="1">
    <citation type="submission" date="2012-11" db="EMBL/GenBank/DDBJ databases">
        <title>Whole genome sequence of Acetobacter orientalis 21F-2.</title>
        <authorList>
            <person name="Azuma Y."/>
            <person name="Higashiura N."/>
            <person name="Hirakawa H."/>
            <person name="Matsushita K."/>
        </authorList>
    </citation>
    <scope>NUCLEOTIDE SEQUENCE [LARGE SCALE GENOMIC DNA]</scope>
    <source>
        <strain evidence="7 8">21F-2</strain>
    </source>
</reference>
<dbReference type="PANTHER" id="PTHR12677:SF59">
    <property type="entry name" value="GOLGI APPARATUS MEMBRANE PROTEIN TVP38-RELATED"/>
    <property type="match status" value="1"/>
</dbReference>
<dbReference type="PANTHER" id="PTHR12677">
    <property type="entry name" value="GOLGI APPARATUS MEMBRANE PROTEIN TVP38-RELATED"/>
    <property type="match status" value="1"/>
</dbReference>
<keyword evidence="8" id="KW-1185">Reference proteome</keyword>
<proteinExistence type="inferred from homology"/>
<evidence type="ECO:0000256" key="3">
    <source>
        <dbReference type="ARBA" id="ARBA00022692"/>
    </source>
</evidence>
<dbReference type="EMBL" id="BAMX01000003">
    <property type="protein sequence ID" value="GAN65025.1"/>
    <property type="molecule type" value="Genomic_DNA"/>
</dbReference>
<evidence type="ECO:0000313" key="7">
    <source>
        <dbReference type="EMBL" id="GAN65025.1"/>
    </source>
</evidence>
<organism evidence="7 8">
    <name type="scientific">Acetobacter orientalis</name>
    <dbReference type="NCBI Taxonomy" id="146474"/>
    <lineage>
        <taxon>Bacteria</taxon>
        <taxon>Pseudomonadati</taxon>
        <taxon>Pseudomonadota</taxon>
        <taxon>Alphaproteobacteria</taxon>
        <taxon>Acetobacterales</taxon>
        <taxon>Acetobacteraceae</taxon>
        <taxon>Acetobacter</taxon>
    </lineage>
</organism>
<protein>
    <recommendedName>
        <fullName evidence="6">TVP38/TMEM64 family membrane protein</fullName>
    </recommendedName>
</protein>
<dbReference type="InterPro" id="IPR015414">
    <property type="entry name" value="TMEM64"/>
</dbReference>
<evidence type="ECO:0000256" key="5">
    <source>
        <dbReference type="ARBA" id="ARBA00023136"/>
    </source>
</evidence>
<name>A0A0D6NHB1_9PROT</name>
<evidence type="ECO:0000256" key="6">
    <source>
        <dbReference type="RuleBase" id="RU366058"/>
    </source>
</evidence>
<dbReference type="Proteomes" id="UP000032670">
    <property type="component" value="Unassembled WGS sequence"/>
</dbReference>
<evidence type="ECO:0000256" key="1">
    <source>
        <dbReference type="ARBA" id="ARBA00004651"/>
    </source>
</evidence>
<sequence>MVCLLRISPILPFAVTSYVLGFTELSTADYILGTLASLPALLGYVFIGTLTQNGFSQTDTGSIFYIKIAISLVAIVGTLFLIRNISQLFKKYIESI</sequence>
<comment type="caution">
    <text evidence="7">The sequence shown here is derived from an EMBL/GenBank/DDBJ whole genome shotgun (WGS) entry which is preliminary data.</text>
</comment>
<feature type="transmembrane region" description="Helical" evidence="6">
    <location>
        <begin position="30"/>
        <end position="50"/>
    </location>
</feature>
<dbReference type="GO" id="GO:0005886">
    <property type="term" value="C:plasma membrane"/>
    <property type="evidence" value="ECO:0007669"/>
    <property type="project" value="UniProtKB-SubCell"/>
</dbReference>
<dbReference type="STRING" id="1231341.Abor_003_095"/>
<gene>
    <name evidence="7" type="ORF">Abor_003_095</name>
</gene>
<evidence type="ECO:0000256" key="4">
    <source>
        <dbReference type="ARBA" id="ARBA00022989"/>
    </source>
</evidence>
<comment type="similarity">
    <text evidence="6">Belongs to the TVP38/TMEM64 family.</text>
</comment>
<feature type="transmembrane region" description="Helical" evidence="6">
    <location>
        <begin position="6"/>
        <end position="23"/>
    </location>
</feature>
<dbReference type="AlphaFoldDB" id="A0A0D6NHB1"/>
<keyword evidence="4 6" id="KW-1133">Transmembrane helix</keyword>
<feature type="transmembrane region" description="Helical" evidence="6">
    <location>
        <begin position="62"/>
        <end position="82"/>
    </location>
</feature>